<sequence>MIEMHWFAKDWEDYLWNKILIPKLSILMLTIPLVAGSRKEKERFWVWMNIIIKI</sequence>
<dbReference type="Proteomes" id="UP000000642">
    <property type="component" value="Chromosome"/>
</dbReference>
<reference evidence="2 3" key="1">
    <citation type="journal article" date="2006" name="PLoS Genet.">
        <title>The complete genome sequence and comparative genome analysis of the high pathogenicity Yersinia enterocolitica strain 8081.</title>
        <authorList>
            <person name="Thomson N.R."/>
            <person name="Howard S."/>
            <person name="Wren B.W."/>
            <person name="Holden M.T.G."/>
            <person name="Crossman L."/>
            <person name="Challis G.L."/>
            <person name="Churcher C."/>
            <person name="Mungall K."/>
            <person name="Brooks K."/>
            <person name="Chillingworth T."/>
            <person name="Feltwell T."/>
            <person name="Abdellah Z."/>
            <person name="Hauser H."/>
            <person name="Jagels K."/>
            <person name="Maddison M."/>
            <person name="Moule S."/>
            <person name="Sanders M."/>
            <person name="Whitehead S."/>
            <person name="Quail M.A."/>
            <person name="Dougan G."/>
            <person name="Parkhill J."/>
            <person name="Prentice M.B."/>
        </authorList>
    </citation>
    <scope>NUCLEOTIDE SEQUENCE [LARGE SCALE GENOMIC DNA]</scope>
    <source>
        <strain evidence="3">NCTC 13174 / 8081</strain>
    </source>
</reference>
<feature type="transmembrane region" description="Helical" evidence="1">
    <location>
        <begin position="15"/>
        <end position="35"/>
    </location>
</feature>
<evidence type="ECO:0000256" key="1">
    <source>
        <dbReference type="SAM" id="Phobius"/>
    </source>
</evidence>
<keyword evidence="1" id="KW-1133">Transmembrane helix</keyword>
<protein>
    <submittedName>
        <fullName evidence="2">Membrane protein</fullName>
    </submittedName>
</protein>
<gene>
    <name evidence="2" type="ordered locus">YE0516</name>
</gene>
<organism evidence="2 3">
    <name type="scientific">Yersinia enterocolitica serotype O:8 / biotype 1B (strain NCTC 13174 / 8081)</name>
    <dbReference type="NCBI Taxonomy" id="393305"/>
    <lineage>
        <taxon>Bacteria</taxon>
        <taxon>Pseudomonadati</taxon>
        <taxon>Pseudomonadota</taxon>
        <taxon>Gammaproteobacteria</taxon>
        <taxon>Enterobacterales</taxon>
        <taxon>Yersiniaceae</taxon>
        <taxon>Yersinia</taxon>
    </lineage>
</organism>
<keyword evidence="1" id="KW-0472">Membrane</keyword>
<accession>A1JJ43</accession>
<evidence type="ECO:0000313" key="3">
    <source>
        <dbReference type="Proteomes" id="UP000000642"/>
    </source>
</evidence>
<evidence type="ECO:0000313" key="2">
    <source>
        <dbReference type="EMBL" id="CAL10634.1"/>
    </source>
</evidence>
<keyword evidence="1" id="KW-0812">Transmembrane</keyword>
<dbReference type="EMBL" id="AM286415">
    <property type="protein sequence ID" value="CAL10634.1"/>
    <property type="molecule type" value="Genomic_DNA"/>
</dbReference>
<dbReference type="HOGENOM" id="CLU_3049528_0_0_6"/>
<dbReference type="AlphaFoldDB" id="A1JJ43"/>
<name>A1JJ43_YERE8</name>
<proteinExistence type="predicted"/>
<dbReference type="KEGG" id="yen:YE0516"/>